<dbReference type="EMBL" id="KZ613545">
    <property type="protein sequence ID" value="PMD12634.1"/>
    <property type="molecule type" value="Genomic_DNA"/>
</dbReference>
<organism evidence="1 2">
    <name type="scientific">Hyaloscypha hepaticicola</name>
    <dbReference type="NCBI Taxonomy" id="2082293"/>
    <lineage>
        <taxon>Eukaryota</taxon>
        <taxon>Fungi</taxon>
        <taxon>Dikarya</taxon>
        <taxon>Ascomycota</taxon>
        <taxon>Pezizomycotina</taxon>
        <taxon>Leotiomycetes</taxon>
        <taxon>Helotiales</taxon>
        <taxon>Hyaloscyphaceae</taxon>
        <taxon>Hyaloscypha</taxon>
    </lineage>
</organism>
<evidence type="ECO:0008006" key="3">
    <source>
        <dbReference type="Google" id="ProtNLM"/>
    </source>
</evidence>
<dbReference type="Proteomes" id="UP000235672">
    <property type="component" value="Unassembled WGS sequence"/>
</dbReference>
<protein>
    <recommendedName>
        <fullName evidence="3">Nucleotidyltransferase</fullName>
    </recommendedName>
</protein>
<gene>
    <name evidence="1" type="ORF">NA56DRAFT_638796</name>
</gene>
<name>A0A2J6PF48_9HELO</name>
<dbReference type="OrthoDB" id="3259529at2759"/>
<dbReference type="AlphaFoldDB" id="A0A2J6PF48"/>
<evidence type="ECO:0000313" key="2">
    <source>
        <dbReference type="Proteomes" id="UP000235672"/>
    </source>
</evidence>
<evidence type="ECO:0000313" key="1">
    <source>
        <dbReference type="EMBL" id="PMD12634.1"/>
    </source>
</evidence>
<sequence length="227" mass="25280">MHQTRLNDAAIALDRVLGRAGVKFGIFGGYSISVLGCQRESKDIDCVASVNKQQIISLMNGKEGFVAVPQGCQDYVAFLWSDQPNRQNAVLVEIFCEQFPGYRHTMQDLHMNEVAITGQALGNGRSSFLDPVDIFKEKLCATATRDKFQDSADLQWLETRYGAQIQERRRELKLDYVGLAMKRYPELINLFARIGVDLNGARYAARNLDPNKIPAPAPGDVQQGLLG</sequence>
<reference evidence="1 2" key="1">
    <citation type="submission" date="2016-05" db="EMBL/GenBank/DDBJ databases">
        <title>A degradative enzymes factory behind the ericoid mycorrhizal symbiosis.</title>
        <authorList>
            <consortium name="DOE Joint Genome Institute"/>
            <person name="Martino E."/>
            <person name="Morin E."/>
            <person name="Grelet G."/>
            <person name="Kuo A."/>
            <person name="Kohler A."/>
            <person name="Daghino S."/>
            <person name="Barry K."/>
            <person name="Choi C."/>
            <person name="Cichocki N."/>
            <person name="Clum A."/>
            <person name="Copeland A."/>
            <person name="Hainaut M."/>
            <person name="Haridas S."/>
            <person name="Labutti K."/>
            <person name="Lindquist E."/>
            <person name="Lipzen A."/>
            <person name="Khouja H.-R."/>
            <person name="Murat C."/>
            <person name="Ohm R."/>
            <person name="Olson A."/>
            <person name="Spatafora J."/>
            <person name="Veneault-Fourrey C."/>
            <person name="Henrissat B."/>
            <person name="Grigoriev I."/>
            <person name="Martin F."/>
            <person name="Perotto S."/>
        </authorList>
    </citation>
    <scope>NUCLEOTIDE SEQUENCE [LARGE SCALE GENOMIC DNA]</scope>
    <source>
        <strain evidence="1 2">UAMH 7357</strain>
    </source>
</reference>
<keyword evidence="2" id="KW-1185">Reference proteome</keyword>
<accession>A0A2J6PF48</accession>
<proteinExistence type="predicted"/>